<evidence type="ECO:0008006" key="5">
    <source>
        <dbReference type="Google" id="ProtNLM"/>
    </source>
</evidence>
<keyword evidence="2" id="KW-1133">Transmembrane helix</keyword>
<keyword evidence="2" id="KW-0472">Membrane</keyword>
<gene>
    <name evidence="3" type="ORF">A2785_02480</name>
</gene>
<protein>
    <recommendedName>
        <fullName evidence="5">Glycosyltransferase RgtA/B/C/D-like domain-containing protein</fullName>
    </recommendedName>
</protein>
<evidence type="ECO:0000313" key="3">
    <source>
        <dbReference type="EMBL" id="OGY16978.1"/>
    </source>
</evidence>
<keyword evidence="2" id="KW-0812">Transmembrane</keyword>
<evidence type="ECO:0000256" key="2">
    <source>
        <dbReference type="SAM" id="Phobius"/>
    </source>
</evidence>
<feature type="transmembrane region" description="Helical" evidence="2">
    <location>
        <begin position="62"/>
        <end position="82"/>
    </location>
</feature>
<feature type="transmembrane region" description="Helical" evidence="2">
    <location>
        <begin position="251"/>
        <end position="274"/>
    </location>
</feature>
<feature type="transmembrane region" description="Helical" evidence="2">
    <location>
        <begin position="359"/>
        <end position="376"/>
    </location>
</feature>
<name>A0A1G1VNJ9_9BACT</name>
<reference evidence="3 4" key="1">
    <citation type="journal article" date="2016" name="Nat. Commun.">
        <title>Thousands of microbial genomes shed light on interconnected biogeochemical processes in an aquifer system.</title>
        <authorList>
            <person name="Anantharaman K."/>
            <person name="Brown C.T."/>
            <person name="Hug L.A."/>
            <person name="Sharon I."/>
            <person name="Castelle C.J."/>
            <person name="Probst A.J."/>
            <person name="Thomas B.C."/>
            <person name="Singh A."/>
            <person name="Wilkins M.J."/>
            <person name="Karaoz U."/>
            <person name="Brodie E.L."/>
            <person name="Williams K.H."/>
            <person name="Hubbard S.S."/>
            <person name="Banfield J.F."/>
        </authorList>
    </citation>
    <scope>NUCLEOTIDE SEQUENCE [LARGE SCALE GENOMIC DNA]</scope>
</reference>
<feature type="transmembrane region" description="Helical" evidence="2">
    <location>
        <begin position="168"/>
        <end position="201"/>
    </location>
</feature>
<feature type="transmembrane region" description="Helical" evidence="2">
    <location>
        <begin position="88"/>
        <end position="108"/>
    </location>
</feature>
<evidence type="ECO:0000313" key="4">
    <source>
        <dbReference type="Proteomes" id="UP000179069"/>
    </source>
</evidence>
<organism evidence="3 4">
    <name type="scientific">Candidatus Chisholmbacteria bacterium RIFCSPHIGHO2_01_FULL_49_18</name>
    <dbReference type="NCBI Taxonomy" id="1797590"/>
    <lineage>
        <taxon>Bacteria</taxon>
        <taxon>Candidatus Chisholmiibacteriota</taxon>
    </lineage>
</organism>
<proteinExistence type="predicted"/>
<dbReference type="EMBL" id="MHCI01000008">
    <property type="protein sequence ID" value="OGY16978.1"/>
    <property type="molecule type" value="Genomic_DNA"/>
</dbReference>
<feature type="transmembrane region" description="Helical" evidence="2">
    <location>
        <begin position="213"/>
        <end position="231"/>
    </location>
</feature>
<feature type="region of interest" description="Disordered" evidence="1">
    <location>
        <begin position="1"/>
        <end position="32"/>
    </location>
</feature>
<dbReference type="Proteomes" id="UP000179069">
    <property type="component" value="Unassembled WGS sequence"/>
</dbReference>
<feature type="transmembrane region" description="Helical" evidence="2">
    <location>
        <begin position="283"/>
        <end position="307"/>
    </location>
</feature>
<dbReference type="AlphaFoldDB" id="A0A1G1VNJ9"/>
<feature type="transmembrane region" description="Helical" evidence="2">
    <location>
        <begin position="143"/>
        <end position="162"/>
    </location>
</feature>
<feature type="transmembrane region" description="Helical" evidence="2">
    <location>
        <begin position="412"/>
        <end position="430"/>
    </location>
</feature>
<feature type="compositionally biased region" description="Basic and acidic residues" evidence="1">
    <location>
        <begin position="1"/>
        <end position="25"/>
    </location>
</feature>
<comment type="caution">
    <text evidence="3">The sequence shown here is derived from an EMBL/GenBank/DDBJ whole genome shotgun (WGS) entry which is preliminary data.</text>
</comment>
<accession>A0A1G1VNJ9</accession>
<sequence>MEEAAEKKSEQGKGQEADQKKEERQPSPLRNGTLSKISDRLLLAGLLVGNVLLVWRYFSSPFTYVFSAPVVPILASMLGFAGVEYDVAIHWILIAFFIAGPLTLYLFVKELSGRKSSAFISAILYSLPVFRSRFEALTVSGDGAHIAALTLVPLAAFFLMRFLKKGSFPAAIAASIAVLLVALTSPFGLFILLSVMLVVTFSEMLLGTGRVRFLRFVLILMISGGLSAFWYNPEFVRLSLVSTPGMAVIAAIKNLVPLSFFILPVLGTFGFLIFDKRAHLQPLFVALGLTFLFGLISFAGGLARFAVSTQSRYLPEVSFSLSILWGVVGVFVYDLLGYLPQSKWFPIPVARRKMLKKGVLVVFFLTIIILAVVVPYREAISGRSGRVITGASESVVIDIGEIRERTGGVHRILGYVITSLTAVATTGLYFRLRKEEKQV</sequence>
<feature type="transmembrane region" description="Helical" evidence="2">
    <location>
        <begin position="319"/>
        <end position="339"/>
    </location>
</feature>
<evidence type="ECO:0000256" key="1">
    <source>
        <dbReference type="SAM" id="MobiDB-lite"/>
    </source>
</evidence>
<feature type="transmembrane region" description="Helical" evidence="2">
    <location>
        <begin position="37"/>
        <end position="55"/>
    </location>
</feature>